<sequence>MAADKRVRSGYMVFIVTEVIPKGQNMARKGNGIWSRLPLGLDPPVEILA</sequence>
<reference evidence="2" key="1">
    <citation type="journal article" date="2013" name="G3 (Bethesda)">
        <title>Comparative genomics of a plant-pathogenic fungus, Pyrenophora tritici-repentis, reveals transduplication and the impact of repeat elements on pathogenicity and population divergence.</title>
        <authorList>
            <person name="Manning V.A."/>
            <person name="Pandelova I."/>
            <person name="Dhillon B."/>
            <person name="Wilhelm L.J."/>
            <person name="Goodwin S.B."/>
            <person name="Berlin A.M."/>
            <person name="Figueroa M."/>
            <person name="Freitag M."/>
            <person name="Hane J.K."/>
            <person name="Henrissat B."/>
            <person name="Holman W.H."/>
            <person name="Kodira C.D."/>
            <person name="Martin J."/>
            <person name="Oliver R.P."/>
            <person name="Robbertse B."/>
            <person name="Schackwitz W."/>
            <person name="Schwartz D.C."/>
            <person name="Spatafora J.W."/>
            <person name="Turgeon B.G."/>
            <person name="Yandava C."/>
            <person name="Young S."/>
            <person name="Zhou S."/>
            <person name="Zeng Q."/>
            <person name="Grigoriev I.V."/>
            <person name="Ma L.-J."/>
            <person name="Ciuffetti L.M."/>
        </authorList>
    </citation>
    <scope>NUCLEOTIDE SEQUENCE [LARGE SCALE GENOMIC DNA]</scope>
    <source>
        <strain evidence="2">Pt-1C-BFP</strain>
    </source>
</reference>
<organism evidence="1 2">
    <name type="scientific">Pyrenophora tritici-repentis (strain Pt-1C-BFP)</name>
    <name type="common">Wheat tan spot fungus</name>
    <name type="synonym">Drechslera tritici-repentis</name>
    <dbReference type="NCBI Taxonomy" id="426418"/>
    <lineage>
        <taxon>Eukaryota</taxon>
        <taxon>Fungi</taxon>
        <taxon>Dikarya</taxon>
        <taxon>Ascomycota</taxon>
        <taxon>Pezizomycotina</taxon>
        <taxon>Dothideomycetes</taxon>
        <taxon>Pleosporomycetidae</taxon>
        <taxon>Pleosporales</taxon>
        <taxon>Pleosporineae</taxon>
        <taxon>Pleosporaceae</taxon>
        <taxon>Pyrenophora</taxon>
    </lineage>
</organism>
<proteinExistence type="predicted"/>
<dbReference type="InParanoid" id="B2W077"/>
<protein>
    <submittedName>
        <fullName evidence="1">Uncharacterized protein</fullName>
    </submittedName>
</protein>
<dbReference type="AlphaFoldDB" id="B2W077"/>
<name>B2W077_PYRTR</name>
<dbReference type="HOGENOM" id="CLU_3143694_0_0_1"/>
<dbReference type="EMBL" id="DS231616">
    <property type="protein sequence ID" value="EDU45590.1"/>
    <property type="molecule type" value="Genomic_DNA"/>
</dbReference>
<dbReference type="Proteomes" id="UP000001471">
    <property type="component" value="Unassembled WGS sequence"/>
</dbReference>
<evidence type="ECO:0000313" key="2">
    <source>
        <dbReference type="Proteomes" id="UP000001471"/>
    </source>
</evidence>
<gene>
    <name evidence="1" type="ORF">PTRG_03067</name>
</gene>
<evidence type="ECO:0000313" key="1">
    <source>
        <dbReference type="EMBL" id="EDU45590.1"/>
    </source>
</evidence>
<accession>B2W077</accession>